<organism evidence="6 7">
    <name type="scientific">Phocaeicola vulgatus str. 3975 RP4</name>
    <dbReference type="NCBI Taxonomy" id="1339352"/>
    <lineage>
        <taxon>Bacteria</taxon>
        <taxon>Pseudomonadati</taxon>
        <taxon>Bacteroidota</taxon>
        <taxon>Bacteroidia</taxon>
        <taxon>Bacteroidales</taxon>
        <taxon>Bacteroidaceae</taxon>
        <taxon>Phocaeicola</taxon>
    </lineage>
</organism>
<dbReference type="InterPro" id="IPR041492">
    <property type="entry name" value="HAD_2"/>
</dbReference>
<proteinExistence type="inferred from homology"/>
<evidence type="ECO:0000256" key="3">
    <source>
        <dbReference type="ARBA" id="ARBA00006171"/>
    </source>
</evidence>
<dbReference type="InterPro" id="IPR036412">
    <property type="entry name" value="HAD-like_sf"/>
</dbReference>
<dbReference type="InterPro" id="IPR023198">
    <property type="entry name" value="PGP-like_dom2"/>
</dbReference>
<evidence type="ECO:0000313" key="7">
    <source>
        <dbReference type="Proteomes" id="UP000027661"/>
    </source>
</evidence>
<dbReference type="PANTHER" id="PTHR43434:SF1">
    <property type="entry name" value="PHOSPHOGLYCOLATE PHOSPHATASE"/>
    <property type="match status" value="1"/>
</dbReference>
<evidence type="ECO:0000256" key="5">
    <source>
        <dbReference type="SAM" id="Phobius"/>
    </source>
</evidence>
<evidence type="ECO:0000313" key="6">
    <source>
        <dbReference type="EMBL" id="KDS56131.1"/>
    </source>
</evidence>
<evidence type="ECO:0000256" key="2">
    <source>
        <dbReference type="ARBA" id="ARBA00004818"/>
    </source>
</evidence>
<dbReference type="NCBIfam" id="TIGR01549">
    <property type="entry name" value="HAD-SF-IA-v1"/>
    <property type="match status" value="1"/>
</dbReference>
<dbReference type="PATRIC" id="fig|1339352.3.peg.605"/>
<keyword evidence="5" id="KW-0472">Membrane</keyword>
<dbReference type="SUPFAM" id="SSF56784">
    <property type="entry name" value="HAD-like"/>
    <property type="match status" value="1"/>
</dbReference>
<name>A0A069SM62_PHOVU</name>
<comment type="pathway">
    <text evidence="2">Organic acid metabolism; glycolate biosynthesis; glycolate from 2-phosphoglycolate: step 1/1.</text>
</comment>
<accession>A0A069SM62</accession>
<dbReference type="EC" id="3.1.3.18" evidence="4"/>
<keyword evidence="5" id="KW-1133">Transmembrane helix</keyword>
<evidence type="ECO:0000256" key="4">
    <source>
        <dbReference type="ARBA" id="ARBA00013078"/>
    </source>
</evidence>
<dbReference type="PANTHER" id="PTHR43434">
    <property type="entry name" value="PHOSPHOGLYCOLATE PHOSPHATASE"/>
    <property type="match status" value="1"/>
</dbReference>
<dbReference type="AlphaFoldDB" id="A0A069SM62"/>
<comment type="catalytic activity">
    <reaction evidence="1">
        <text>2-phosphoglycolate + H2O = glycolate + phosphate</text>
        <dbReference type="Rhea" id="RHEA:14369"/>
        <dbReference type="ChEBI" id="CHEBI:15377"/>
        <dbReference type="ChEBI" id="CHEBI:29805"/>
        <dbReference type="ChEBI" id="CHEBI:43474"/>
        <dbReference type="ChEBI" id="CHEBI:58033"/>
        <dbReference type="EC" id="3.1.3.18"/>
    </reaction>
</comment>
<reference evidence="6 7" key="1">
    <citation type="submission" date="2014-04" db="EMBL/GenBank/DDBJ databases">
        <authorList>
            <person name="Sears C."/>
            <person name="Carroll K."/>
            <person name="Sack B.R."/>
            <person name="Qadri F."/>
            <person name="Myers L.L."/>
            <person name="Chung G.-T."/>
            <person name="Escheverria P."/>
            <person name="Fraser C.M."/>
            <person name="Sadzewicz L."/>
            <person name="Shefchek K.A."/>
            <person name="Tallon L."/>
            <person name="Das S.P."/>
            <person name="Daugherty S."/>
            <person name="Mongodin E.F."/>
        </authorList>
    </citation>
    <scope>NUCLEOTIDE SEQUENCE [LARGE SCALE GENOMIC DNA]</scope>
    <source>
        <strain evidence="6 7">3975 RP4</strain>
    </source>
</reference>
<dbReference type="Pfam" id="PF13419">
    <property type="entry name" value="HAD_2"/>
    <property type="match status" value="1"/>
</dbReference>
<dbReference type="SFLD" id="SFLDS00003">
    <property type="entry name" value="Haloacid_Dehalogenase"/>
    <property type="match status" value="1"/>
</dbReference>
<keyword evidence="6" id="KW-0378">Hydrolase</keyword>
<dbReference type="Gene3D" id="1.10.150.240">
    <property type="entry name" value="Putative phosphatase, domain 2"/>
    <property type="match status" value="1"/>
</dbReference>
<dbReference type="RefSeq" id="WP_032952414.1">
    <property type="nucleotide sequence ID" value="NZ_JNHM01000010.1"/>
</dbReference>
<dbReference type="InterPro" id="IPR023214">
    <property type="entry name" value="HAD_sf"/>
</dbReference>
<dbReference type="InterPro" id="IPR006439">
    <property type="entry name" value="HAD-SF_hydro_IA"/>
</dbReference>
<dbReference type="GO" id="GO:0006281">
    <property type="term" value="P:DNA repair"/>
    <property type="evidence" value="ECO:0007669"/>
    <property type="project" value="TreeGrafter"/>
</dbReference>
<dbReference type="SFLD" id="SFLDG01129">
    <property type="entry name" value="C1.5:_HAD__Beta-PGM__Phosphata"/>
    <property type="match status" value="1"/>
</dbReference>
<dbReference type="GO" id="GO:0005829">
    <property type="term" value="C:cytosol"/>
    <property type="evidence" value="ECO:0007669"/>
    <property type="project" value="TreeGrafter"/>
</dbReference>
<feature type="transmembrane region" description="Helical" evidence="5">
    <location>
        <begin position="628"/>
        <end position="647"/>
    </location>
</feature>
<sequence length="689" mass="79624">MKYTTYLFDFDYTLADSSRGIVICFRNVLERHGHTGISDEAIKRTIGKTLEDSFSILSGITTPETLAEYKKEYVKEADTYMTVNTFFFPETLTVLKTLKSQGAQIGIISTKFRFRIREMVDQHFPKDFFDIIIGGEDVKQAKPDPQGIKKALRRLHRRKSETLYIGDSTVDAETAQAAKVDFVGVLNGMTTREELMVYPHRQILDNLSLLPLIHKFTPYEPDKHFPEKFFYSSCFPQKIVAFYKLLHQKQIRGKHEIKENPTCCVCKNCGNTFQGNYCPHCGQNRHTPRFTIRNAFQNILSGFFNIDHGFSRNLIELLYRPGYMIRDYLKGKRVHYYKPFQTLFVLAALYIMGVQLIDPAAIKLSEKEMEEEPTIASLMDDIKYQQEQTSDSCTKYYLGQSITYADSAQWAQTHSLSESIQAQIDAKFSNQDPNELKKEISKQIKKELKQKIKAKNGEIDDWRGLMKEIGTTLARQDSLRMATLGREANKQDSTISEIRKNILANMAQQDNPYEDQDIWNDLSEAGSEMKNVFNEMTNNYFTENSFLSAVGNLMKSWIHGNKAFSILALLPLFTISTRLSFCRTSIGRRLNLTENFFAQVYIACQILWISLLILPFTGTAHLNDIFDLSYKAIFILFVWDYRQLFGLSWWKSFCRTIIMFWYCFLGLLLVCSIIIGIIVLIAYIIQWGK</sequence>
<evidence type="ECO:0000256" key="1">
    <source>
        <dbReference type="ARBA" id="ARBA00000830"/>
    </source>
</evidence>
<dbReference type="InterPro" id="IPR022134">
    <property type="entry name" value="DUF3667"/>
</dbReference>
<dbReference type="Gene3D" id="3.40.50.1000">
    <property type="entry name" value="HAD superfamily/HAD-like"/>
    <property type="match status" value="1"/>
</dbReference>
<comment type="similarity">
    <text evidence="3">Belongs to the HAD-like hydrolase superfamily. CbbY/CbbZ/Gph/YieH family.</text>
</comment>
<dbReference type="EMBL" id="JNHM01000010">
    <property type="protein sequence ID" value="KDS56131.1"/>
    <property type="molecule type" value="Genomic_DNA"/>
</dbReference>
<keyword evidence="5" id="KW-0812">Transmembrane</keyword>
<dbReference type="Pfam" id="PF12412">
    <property type="entry name" value="DUF3667"/>
    <property type="match status" value="1"/>
</dbReference>
<dbReference type="InterPro" id="IPR050155">
    <property type="entry name" value="HAD-like_hydrolase_sf"/>
</dbReference>
<comment type="caution">
    <text evidence="6">The sequence shown here is derived from an EMBL/GenBank/DDBJ whole genome shotgun (WGS) entry which is preliminary data.</text>
</comment>
<dbReference type="GO" id="GO:0008967">
    <property type="term" value="F:phosphoglycolate phosphatase activity"/>
    <property type="evidence" value="ECO:0007669"/>
    <property type="project" value="UniProtKB-EC"/>
</dbReference>
<feature type="transmembrane region" description="Helical" evidence="5">
    <location>
        <begin position="659"/>
        <end position="685"/>
    </location>
</feature>
<protein>
    <recommendedName>
        <fullName evidence="4">phosphoglycolate phosphatase</fullName>
        <ecNumber evidence="4">3.1.3.18</ecNumber>
    </recommendedName>
</protein>
<dbReference type="Proteomes" id="UP000027661">
    <property type="component" value="Unassembled WGS sequence"/>
</dbReference>
<feature type="transmembrane region" description="Helical" evidence="5">
    <location>
        <begin position="596"/>
        <end position="616"/>
    </location>
</feature>
<gene>
    <name evidence="6" type="ORF">M099_0629</name>
</gene>
<feature type="transmembrane region" description="Helical" evidence="5">
    <location>
        <begin position="557"/>
        <end position="575"/>
    </location>
</feature>